<sequence length="247" mass="28336">MIIEYIRYRVPDAQAKAFEEAYRRAAVSLQTSPFCHTYDLARCEEQPESYILRITWTSTEDHLRGFRGSPQFKDFFAEIKDYVSGIEEMRHYQPVDLVPSLYEWAGGAEAFEKLFTTFYAHVAQDPILAPVFAGMNPNHPKHVAAWLGEVFGGPKTYSQRHGGHRHMISRHLGRALTETHRHRWVDLLIDTADEVGLPADAEFRSAFAGYLEWGTRMALMFSQPGAEATMSEPMPSWGWGEVRPWPR</sequence>
<dbReference type="Pfam" id="PF03992">
    <property type="entry name" value="ABM"/>
    <property type="match status" value="1"/>
</dbReference>
<feature type="domain" description="ABM" evidence="5">
    <location>
        <begin position="2"/>
        <end position="92"/>
    </location>
</feature>
<evidence type="ECO:0000313" key="6">
    <source>
        <dbReference type="EMBL" id="MBP2331109.1"/>
    </source>
</evidence>
<dbReference type="Pfam" id="PF01152">
    <property type="entry name" value="Bac_globin"/>
    <property type="match status" value="1"/>
</dbReference>
<dbReference type="SUPFAM" id="SSF46458">
    <property type="entry name" value="Globin-like"/>
    <property type="match status" value="1"/>
</dbReference>
<evidence type="ECO:0000256" key="1">
    <source>
        <dbReference type="ARBA" id="ARBA00022448"/>
    </source>
</evidence>
<keyword evidence="7" id="KW-1185">Reference proteome</keyword>
<evidence type="ECO:0000256" key="3">
    <source>
        <dbReference type="ARBA" id="ARBA00022723"/>
    </source>
</evidence>
<keyword evidence="6" id="KW-0503">Monooxygenase</keyword>
<organism evidence="6 7">
    <name type="scientific">Kibdelosporangium banguiense</name>
    <dbReference type="NCBI Taxonomy" id="1365924"/>
    <lineage>
        <taxon>Bacteria</taxon>
        <taxon>Bacillati</taxon>
        <taxon>Actinomycetota</taxon>
        <taxon>Actinomycetes</taxon>
        <taxon>Pseudonocardiales</taxon>
        <taxon>Pseudonocardiaceae</taxon>
        <taxon>Kibdelosporangium</taxon>
    </lineage>
</organism>
<dbReference type="SUPFAM" id="SSF54909">
    <property type="entry name" value="Dimeric alpha+beta barrel"/>
    <property type="match status" value="1"/>
</dbReference>
<dbReference type="Gene3D" id="1.10.490.10">
    <property type="entry name" value="Globins"/>
    <property type="match status" value="1"/>
</dbReference>
<protein>
    <submittedName>
        <fullName evidence="6">Truncated hemoglobin YjbI/quinol monooxygenase YgiN</fullName>
    </submittedName>
</protein>
<accession>A0ABS4U359</accession>
<gene>
    <name evidence="6" type="ORF">JOF56_011494</name>
</gene>
<dbReference type="GO" id="GO:0004497">
    <property type="term" value="F:monooxygenase activity"/>
    <property type="evidence" value="ECO:0007669"/>
    <property type="project" value="UniProtKB-KW"/>
</dbReference>
<proteinExistence type="predicted"/>
<evidence type="ECO:0000256" key="4">
    <source>
        <dbReference type="ARBA" id="ARBA00023004"/>
    </source>
</evidence>
<dbReference type="CDD" id="cd14775">
    <property type="entry name" value="TrHb2_O-like"/>
    <property type="match status" value="1"/>
</dbReference>
<evidence type="ECO:0000313" key="7">
    <source>
        <dbReference type="Proteomes" id="UP001519332"/>
    </source>
</evidence>
<evidence type="ECO:0000259" key="5">
    <source>
        <dbReference type="PROSITE" id="PS51725"/>
    </source>
</evidence>
<dbReference type="EMBL" id="JAGINW010000001">
    <property type="protein sequence ID" value="MBP2331109.1"/>
    <property type="molecule type" value="Genomic_DNA"/>
</dbReference>
<comment type="caution">
    <text evidence="6">The sequence shown here is derived from an EMBL/GenBank/DDBJ whole genome shotgun (WGS) entry which is preliminary data.</text>
</comment>
<dbReference type="InterPro" id="IPR009050">
    <property type="entry name" value="Globin-like_sf"/>
</dbReference>
<dbReference type="InterPro" id="IPR012292">
    <property type="entry name" value="Globin/Proto"/>
</dbReference>
<keyword evidence="2" id="KW-0349">Heme</keyword>
<dbReference type="RefSeq" id="WP_209647745.1">
    <property type="nucleotide sequence ID" value="NZ_JAGINW010000001.1"/>
</dbReference>
<dbReference type="InterPro" id="IPR007138">
    <property type="entry name" value="ABM_dom"/>
</dbReference>
<keyword evidence="3" id="KW-0479">Metal-binding</keyword>
<keyword evidence="4" id="KW-0408">Iron</keyword>
<keyword evidence="1" id="KW-0813">Transport</keyword>
<dbReference type="Gene3D" id="3.30.70.100">
    <property type="match status" value="1"/>
</dbReference>
<dbReference type="InterPro" id="IPR001486">
    <property type="entry name" value="Hemoglobin_trunc"/>
</dbReference>
<evidence type="ECO:0000256" key="2">
    <source>
        <dbReference type="ARBA" id="ARBA00022617"/>
    </source>
</evidence>
<keyword evidence="6" id="KW-0560">Oxidoreductase</keyword>
<name>A0ABS4U359_9PSEU</name>
<dbReference type="InterPro" id="IPR011008">
    <property type="entry name" value="Dimeric_a/b-barrel"/>
</dbReference>
<reference evidence="6 7" key="1">
    <citation type="submission" date="2021-03" db="EMBL/GenBank/DDBJ databases">
        <title>Sequencing the genomes of 1000 actinobacteria strains.</title>
        <authorList>
            <person name="Klenk H.-P."/>
        </authorList>
    </citation>
    <scope>NUCLEOTIDE SEQUENCE [LARGE SCALE GENOMIC DNA]</scope>
    <source>
        <strain evidence="6 7">DSM 46670</strain>
    </source>
</reference>
<dbReference type="PROSITE" id="PS51725">
    <property type="entry name" value="ABM"/>
    <property type="match status" value="1"/>
</dbReference>
<dbReference type="Proteomes" id="UP001519332">
    <property type="component" value="Unassembled WGS sequence"/>
</dbReference>